<feature type="domain" description="Rhodopsin" evidence="8">
    <location>
        <begin position="32"/>
        <end position="270"/>
    </location>
</feature>
<dbReference type="PANTHER" id="PTHR33048:SF57">
    <property type="entry name" value="INTEGRAL MEMBRANE PROTEIN-RELATED"/>
    <property type="match status" value="1"/>
</dbReference>
<evidence type="ECO:0000256" key="1">
    <source>
        <dbReference type="ARBA" id="ARBA00004141"/>
    </source>
</evidence>
<keyword evidence="10" id="KW-1185">Reference proteome</keyword>
<feature type="region of interest" description="Disordered" evidence="6">
    <location>
        <begin position="308"/>
        <end position="350"/>
    </location>
</feature>
<evidence type="ECO:0000259" key="8">
    <source>
        <dbReference type="Pfam" id="PF20684"/>
    </source>
</evidence>
<organism evidence="9 10">
    <name type="scientific">Letharia lupina</name>
    <dbReference type="NCBI Taxonomy" id="560253"/>
    <lineage>
        <taxon>Eukaryota</taxon>
        <taxon>Fungi</taxon>
        <taxon>Dikarya</taxon>
        <taxon>Ascomycota</taxon>
        <taxon>Pezizomycotina</taxon>
        <taxon>Lecanoromycetes</taxon>
        <taxon>OSLEUM clade</taxon>
        <taxon>Lecanoromycetidae</taxon>
        <taxon>Lecanorales</taxon>
        <taxon>Lecanorineae</taxon>
        <taxon>Parmeliaceae</taxon>
        <taxon>Letharia</taxon>
    </lineage>
</organism>
<feature type="transmembrane region" description="Helical" evidence="7">
    <location>
        <begin position="94"/>
        <end position="116"/>
    </location>
</feature>
<feature type="transmembrane region" description="Helical" evidence="7">
    <location>
        <begin position="48"/>
        <end position="74"/>
    </location>
</feature>
<dbReference type="InterPro" id="IPR049326">
    <property type="entry name" value="Rhodopsin_dom_fungi"/>
</dbReference>
<protein>
    <recommendedName>
        <fullName evidence="8">Rhodopsin domain-containing protein</fullName>
    </recommendedName>
</protein>
<dbReference type="Pfam" id="PF20684">
    <property type="entry name" value="Fung_rhodopsin"/>
    <property type="match status" value="1"/>
</dbReference>
<proteinExistence type="inferred from homology"/>
<dbReference type="GO" id="GO:0016020">
    <property type="term" value="C:membrane"/>
    <property type="evidence" value="ECO:0007669"/>
    <property type="project" value="UniProtKB-SubCell"/>
</dbReference>
<evidence type="ECO:0000256" key="4">
    <source>
        <dbReference type="ARBA" id="ARBA00023136"/>
    </source>
</evidence>
<feature type="transmembrane region" description="Helical" evidence="7">
    <location>
        <begin position="240"/>
        <end position="265"/>
    </location>
</feature>
<dbReference type="PANTHER" id="PTHR33048">
    <property type="entry name" value="PTH11-LIKE INTEGRAL MEMBRANE PROTEIN (AFU_ORTHOLOGUE AFUA_5G11245)"/>
    <property type="match status" value="1"/>
</dbReference>
<keyword evidence="4 7" id="KW-0472">Membrane</keyword>
<dbReference type="EMBL" id="JACCJB010000027">
    <property type="protein sequence ID" value="KAF6217536.1"/>
    <property type="molecule type" value="Genomic_DNA"/>
</dbReference>
<feature type="transmembrane region" description="Helical" evidence="7">
    <location>
        <begin position="12"/>
        <end position="36"/>
    </location>
</feature>
<gene>
    <name evidence="9" type="ORF">HO133_006874</name>
</gene>
<evidence type="ECO:0000256" key="2">
    <source>
        <dbReference type="ARBA" id="ARBA00022692"/>
    </source>
</evidence>
<dbReference type="InterPro" id="IPR052337">
    <property type="entry name" value="SAT4-like"/>
</dbReference>
<feature type="compositionally biased region" description="Basic and acidic residues" evidence="6">
    <location>
        <begin position="378"/>
        <end position="387"/>
    </location>
</feature>
<evidence type="ECO:0000313" key="10">
    <source>
        <dbReference type="Proteomes" id="UP000593566"/>
    </source>
</evidence>
<dbReference type="GeneID" id="59335274"/>
<dbReference type="RefSeq" id="XP_037146971.1">
    <property type="nucleotide sequence ID" value="XM_037297770.1"/>
</dbReference>
<feature type="transmembrane region" description="Helical" evidence="7">
    <location>
        <begin position="128"/>
        <end position="155"/>
    </location>
</feature>
<feature type="transmembrane region" description="Helical" evidence="7">
    <location>
        <begin position="175"/>
        <end position="197"/>
    </location>
</feature>
<reference evidence="9 10" key="1">
    <citation type="journal article" date="2020" name="Genomics">
        <title>Complete, high-quality genomes from long-read metagenomic sequencing of two wolf lichen thalli reveals enigmatic genome architecture.</title>
        <authorList>
            <person name="McKenzie S.K."/>
            <person name="Walston R.F."/>
            <person name="Allen J.L."/>
        </authorList>
    </citation>
    <scope>NUCLEOTIDE SEQUENCE [LARGE SCALE GENOMIC DNA]</scope>
    <source>
        <strain evidence="9">WasteWater1</strain>
    </source>
</reference>
<evidence type="ECO:0000256" key="5">
    <source>
        <dbReference type="ARBA" id="ARBA00038359"/>
    </source>
</evidence>
<feature type="compositionally biased region" description="Polar residues" evidence="6">
    <location>
        <begin position="313"/>
        <end position="324"/>
    </location>
</feature>
<comment type="subcellular location">
    <subcellularLocation>
        <location evidence="1">Membrane</location>
        <topology evidence="1">Multi-pass membrane protein</topology>
    </subcellularLocation>
</comment>
<feature type="compositionally biased region" description="Gly residues" evidence="6">
    <location>
        <begin position="328"/>
        <end position="342"/>
    </location>
</feature>
<evidence type="ECO:0000256" key="7">
    <source>
        <dbReference type="SAM" id="Phobius"/>
    </source>
</evidence>
<feature type="region of interest" description="Disordered" evidence="6">
    <location>
        <begin position="378"/>
        <end position="453"/>
    </location>
</feature>
<name>A0A8H6F739_9LECA</name>
<accession>A0A8H6F739</accession>
<evidence type="ECO:0000313" key="9">
    <source>
        <dbReference type="EMBL" id="KAF6217536.1"/>
    </source>
</evidence>
<feature type="transmembrane region" description="Helical" evidence="7">
    <location>
        <begin position="209"/>
        <end position="228"/>
    </location>
</feature>
<dbReference type="AlphaFoldDB" id="A0A8H6F739"/>
<sequence>MSDNQSLGAAYYVKHITVLSVFSGLAAVAVVLRFWARRIQKMSLELNDYLIVPGLVCALGETAVNIYGCCFGTAKEMSQEDIMKAIIFSQKSQFMCPIIWVASVTFIRASIVFLYIRIFPTRIFRIVCYLVLAVNLCFFVGTILADCLICQPISYRWDRTVGGTGSCGDQKSLDLFIGIFNLFLDVTAVVLPMPILWGLKMAVGKKVMLSGMFGMGTAICAITLYRIYDTSTIAVSNAQEAYAVIAMLTSLEALLGVINACLPVLKPIFNKMRGTAPKRGDRSGVSEILKSGTIPIFIRVSQMWPLTSRRGKTSSSDATLTETSGWYGEKGNGKSGPEGGKGASVTTKEISPPITQKADRVLGITTQAIHVRRDVDVESVASRDERGLPNTLRAADGQIGTKGIKGPTVTQPSPSPGAANALPSSPDNRSASKMSQHLAHGNQQRQAPVLFVL</sequence>
<evidence type="ECO:0000256" key="3">
    <source>
        <dbReference type="ARBA" id="ARBA00022989"/>
    </source>
</evidence>
<evidence type="ECO:0000256" key="6">
    <source>
        <dbReference type="SAM" id="MobiDB-lite"/>
    </source>
</evidence>
<feature type="compositionally biased region" description="Polar residues" evidence="6">
    <location>
        <begin position="422"/>
        <end position="446"/>
    </location>
</feature>
<keyword evidence="2 7" id="KW-0812">Transmembrane</keyword>
<comment type="similarity">
    <text evidence="5">Belongs to the SAT4 family.</text>
</comment>
<comment type="caution">
    <text evidence="9">The sequence shown here is derived from an EMBL/GenBank/DDBJ whole genome shotgun (WGS) entry which is preliminary data.</text>
</comment>
<keyword evidence="3 7" id="KW-1133">Transmembrane helix</keyword>
<dbReference type="Proteomes" id="UP000593566">
    <property type="component" value="Unassembled WGS sequence"/>
</dbReference>